<name>A0ACB9GJR6_9ASTR</name>
<evidence type="ECO:0000313" key="2">
    <source>
        <dbReference type="Proteomes" id="UP001056120"/>
    </source>
</evidence>
<proteinExistence type="predicted"/>
<dbReference type="EMBL" id="CM042031">
    <property type="protein sequence ID" value="KAI3783325.1"/>
    <property type="molecule type" value="Genomic_DNA"/>
</dbReference>
<dbReference type="Proteomes" id="UP001056120">
    <property type="component" value="Linkage Group LG14"/>
</dbReference>
<reference evidence="2" key="1">
    <citation type="journal article" date="2022" name="Mol. Ecol. Resour.">
        <title>The genomes of chicory, endive, great burdock and yacon provide insights into Asteraceae palaeo-polyploidization history and plant inulin production.</title>
        <authorList>
            <person name="Fan W."/>
            <person name="Wang S."/>
            <person name="Wang H."/>
            <person name="Wang A."/>
            <person name="Jiang F."/>
            <person name="Liu H."/>
            <person name="Zhao H."/>
            <person name="Xu D."/>
            <person name="Zhang Y."/>
        </authorList>
    </citation>
    <scope>NUCLEOTIDE SEQUENCE [LARGE SCALE GENOMIC DNA]</scope>
    <source>
        <strain evidence="2">cv. Yunnan</strain>
    </source>
</reference>
<evidence type="ECO:0000313" key="1">
    <source>
        <dbReference type="EMBL" id="KAI3783325.1"/>
    </source>
</evidence>
<protein>
    <submittedName>
        <fullName evidence="1">Uncharacterized protein</fullName>
    </submittedName>
</protein>
<gene>
    <name evidence="1" type="ORF">L1987_42403</name>
</gene>
<sequence>MYSKVAPTHLEVGAFIRLVFNEILFLHGYIKLKNYTEETELERNKRKQVGIYTLRGTRRRSLRSSRHAKISRIGPDSFGLRGFWELLRPLLEELGEDVGTMISRAGIELLEKDVPFVFSDECLRAFELLKGKLVNAPIMVAPDWSLPFELMCDASDFAVGVVLGQRKNKHFHPIYYASRTLNDAQEHYTTTEKDLLAVVFAFDKFRSYLVLSKTIVYTDHAAVRYLFSKQDAKPHLIHWIMLLQEFDIEIKDKKGAENMAGDHLS</sequence>
<keyword evidence="2" id="KW-1185">Reference proteome</keyword>
<reference evidence="1 2" key="2">
    <citation type="journal article" date="2022" name="Mol. Ecol. Resour.">
        <title>The genomes of chicory, endive, great burdock and yacon provide insights into Asteraceae paleo-polyploidization history and plant inulin production.</title>
        <authorList>
            <person name="Fan W."/>
            <person name="Wang S."/>
            <person name="Wang H."/>
            <person name="Wang A."/>
            <person name="Jiang F."/>
            <person name="Liu H."/>
            <person name="Zhao H."/>
            <person name="Xu D."/>
            <person name="Zhang Y."/>
        </authorList>
    </citation>
    <scope>NUCLEOTIDE SEQUENCE [LARGE SCALE GENOMIC DNA]</scope>
    <source>
        <strain evidence="2">cv. Yunnan</strain>
        <tissue evidence="1">Leaves</tissue>
    </source>
</reference>
<comment type="caution">
    <text evidence="1">The sequence shown here is derived from an EMBL/GenBank/DDBJ whole genome shotgun (WGS) entry which is preliminary data.</text>
</comment>
<organism evidence="1 2">
    <name type="scientific">Smallanthus sonchifolius</name>
    <dbReference type="NCBI Taxonomy" id="185202"/>
    <lineage>
        <taxon>Eukaryota</taxon>
        <taxon>Viridiplantae</taxon>
        <taxon>Streptophyta</taxon>
        <taxon>Embryophyta</taxon>
        <taxon>Tracheophyta</taxon>
        <taxon>Spermatophyta</taxon>
        <taxon>Magnoliopsida</taxon>
        <taxon>eudicotyledons</taxon>
        <taxon>Gunneridae</taxon>
        <taxon>Pentapetalae</taxon>
        <taxon>asterids</taxon>
        <taxon>campanulids</taxon>
        <taxon>Asterales</taxon>
        <taxon>Asteraceae</taxon>
        <taxon>Asteroideae</taxon>
        <taxon>Heliantheae alliance</taxon>
        <taxon>Millerieae</taxon>
        <taxon>Smallanthus</taxon>
    </lineage>
</organism>
<accession>A0ACB9GJR6</accession>